<dbReference type="PANTHER" id="PTHR23028">
    <property type="entry name" value="ACETYLTRANSFERASE"/>
    <property type="match status" value="1"/>
</dbReference>
<dbReference type="PANTHER" id="PTHR23028:SF53">
    <property type="entry name" value="ACYL_TRANSF_3 DOMAIN-CONTAINING PROTEIN"/>
    <property type="match status" value="1"/>
</dbReference>
<keyword evidence="4" id="KW-1185">Reference proteome</keyword>
<sequence>MTAQVAHYTNLDDRISIWDGWRGMAILLVLIDHFANIPFLKEGRMGVDVFFVLSGMLMSKILFEKRTSLSTFYVRRFSRIIPLYWLFLLVLFGAAAMVGLPFSMGEVVANVFFLRTYFPGEPHMWNSAIPAEHLWSLNVEEHAYVLMSLVTLIFAGLLKPALALLALAGLSLLAVMGFYFGTDYPREIYFIRTETAVCFVFLSAAYNLLKAHYGIRVNPWVPVVTLMLAFACYSMDIPKIFRLAVAPFLLAFTINHLQEIAPFARRLLTFAWLRYLGLWSFSIYIWQQPFYIYKESIIKTAEQMTSSDFSDPIIALVSVSIALITVAVGMASYYWYEQPVRTWINTRYARKQSALPKDDFFRQAASDRTPELKP</sequence>
<feature type="transmembrane region" description="Helical" evidence="1">
    <location>
        <begin position="144"/>
        <end position="177"/>
    </location>
</feature>
<accession>A0ABP7Q9M0</accession>
<feature type="domain" description="Acyltransferase 3" evidence="2">
    <location>
        <begin position="18"/>
        <end position="329"/>
    </location>
</feature>
<reference evidence="4" key="1">
    <citation type="journal article" date="2019" name="Int. J. Syst. Evol. Microbiol.">
        <title>The Global Catalogue of Microorganisms (GCM) 10K type strain sequencing project: providing services to taxonomists for standard genome sequencing and annotation.</title>
        <authorList>
            <consortium name="The Broad Institute Genomics Platform"/>
            <consortium name="The Broad Institute Genome Sequencing Center for Infectious Disease"/>
            <person name="Wu L."/>
            <person name="Ma J."/>
        </authorList>
    </citation>
    <scope>NUCLEOTIDE SEQUENCE [LARGE SCALE GENOMIC DNA]</scope>
    <source>
        <strain evidence="4">JCM 17555</strain>
    </source>
</reference>
<dbReference type="GO" id="GO:0016746">
    <property type="term" value="F:acyltransferase activity"/>
    <property type="evidence" value="ECO:0007669"/>
    <property type="project" value="UniProtKB-KW"/>
</dbReference>
<dbReference type="InterPro" id="IPR002656">
    <property type="entry name" value="Acyl_transf_3_dom"/>
</dbReference>
<evidence type="ECO:0000313" key="4">
    <source>
        <dbReference type="Proteomes" id="UP001501337"/>
    </source>
</evidence>
<keyword evidence="3" id="KW-0012">Acyltransferase</keyword>
<feature type="transmembrane region" description="Helical" evidence="1">
    <location>
        <begin position="270"/>
        <end position="292"/>
    </location>
</feature>
<keyword evidence="1" id="KW-1133">Transmembrane helix</keyword>
<keyword evidence="1" id="KW-0812">Transmembrane</keyword>
<evidence type="ECO:0000313" key="3">
    <source>
        <dbReference type="EMBL" id="GAA3978937.1"/>
    </source>
</evidence>
<name>A0ABP7Q9M0_9GAMM</name>
<dbReference type="Proteomes" id="UP001501337">
    <property type="component" value="Unassembled WGS sequence"/>
</dbReference>
<dbReference type="EMBL" id="BAABBO010000023">
    <property type="protein sequence ID" value="GAA3978937.1"/>
    <property type="molecule type" value="Genomic_DNA"/>
</dbReference>
<organism evidence="3 4">
    <name type="scientific">Allohahella marinimesophila</name>
    <dbReference type="NCBI Taxonomy" id="1054972"/>
    <lineage>
        <taxon>Bacteria</taxon>
        <taxon>Pseudomonadati</taxon>
        <taxon>Pseudomonadota</taxon>
        <taxon>Gammaproteobacteria</taxon>
        <taxon>Oceanospirillales</taxon>
        <taxon>Hahellaceae</taxon>
        <taxon>Allohahella</taxon>
    </lineage>
</organism>
<keyword evidence="1" id="KW-0472">Membrane</keyword>
<feature type="transmembrane region" description="Helical" evidence="1">
    <location>
        <begin position="45"/>
        <end position="63"/>
    </location>
</feature>
<protein>
    <submittedName>
        <fullName evidence="3">Acyltransferase</fullName>
    </submittedName>
</protein>
<keyword evidence="3" id="KW-0808">Transferase</keyword>
<gene>
    <name evidence="3" type="ORF">GCM10022278_39380</name>
</gene>
<feature type="transmembrane region" description="Helical" evidence="1">
    <location>
        <begin position="189"/>
        <end position="209"/>
    </location>
</feature>
<evidence type="ECO:0000259" key="2">
    <source>
        <dbReference type="Pfam" id="PF01757"/>
    </source>
</evidence>
<evidence type="ECO:0000256" key="1">
    <source>
        <dbReference type="SAM" id="Phobius"/>
    </source>
</evidence>
<comment type="caution">
    <text evidence="3">The sequence shown here is derived from an EMBL/GenBank/DDBJ whole genome shotgun (WGS) entry which is preliminary data.</text>
</comment>
<dbReference type="InterPro" id="IPR050879">
    <property type="entry name" value="Acyltransferase_3"/>
</dbReference>
<feature type="transmembrane region" description="Helical" evidence="1">
    <location>
        <begin position="21"/>
        <end position="39"/>
    </location>
</feature>
<feature type="transmembrane region" description="Helical" evidence="1">
    <location>
        <begin position="313"/>
        <end position="336"/>
    </location>
</feature>
<dbReference type="RefSeq" id="WP_344809646.1">
    <property type="nucleotide sequence ID" value="NZ_BAABBO010000023.1"/>
</dbReference>
<feature type="transmembrane region" description="Helical" evidence="1">
    <location>
        <begin position="83"/>
        <end position="104"/>
    </location>
</feature>
<proteinExistence type="predicted"/>
<dbReference type="Pfam" id="PF01757">
    <property type="entry name" value="Acyl_transf_3"/>
    <property type="match status" value="1"/>
</dbReference>